<name>A0A0D3HBR3_9ORYZ</name>
<protein>
    <submittedName>
        <fullName evidence="1">Uncharacterized protein</fullName>
    </submittedName>
</protein>
<dbReference type="EnsemblPlants" id="OBART10G04130.1">
    <property type="protein sequence ID" value="OBART10G04130.1"/>
    <property type="gene ID" value="OBART10G04130"/>
</dbReference>
<accession>A0A0D3HBR3</accession>
<dbReference type="PaxDb" id="65489-OBART10G04130.1"/>
<reference evidence="1" key="1">
    <citation type="journal article" date="2009" name="Rice">
        <title>De Novo Next Generation Sequencing of Plant Genomes.</title>
        <authorList>
            <person name="Rounsley S."/>
            <person name="Marri P.R."/>
            <person name="Yu Y."/>
            <person name="He R."/>
            <person name="Sisneros N."/>
            <person name="Goicoechea J.L."/>
            <person name="Lee S.J."/>
            <person name="Angelova A."/>
            <person name="Kudrna D."/>
            <person name="Luo M."/>
            <person name="Affourtit J."/>
            <person name="Desany B."/>
            <person name="Knight J."/>
            <person name="Niazi F."/>
            <person name="Egholm M."/>
            <person name="Wing R.A."/>
        </authorList>
    </citation>
    <scope>NUCLEOTIDE SEQUENCE [LARGE SCALE GENOMIC DNA]</scope>
    <source>
        <strain evidence="1">cv. IRGC 105608</strain>
    </source>
</reference>
<evidence type="ECO:0000313" key="1">
    <source>
        <dbReference type="EnsemblPlants" id="OBART10G04130.1"/>
    </source>
</evidence>
<dbReference type="AlphaFoldDB" id="A0A0D3HBR3"/>
<organism evidence="1">
    <name type="scientific">Oryza barthii</name>
    <dbReference type="NCBI Taxonomy" id="65489"/>
    <lineage>
        <taxon>Eukaryota</taxon>
        <taxon>Viridiplantae</taxon>
        <taxon>Streptophyta</taxon>
        <taxon>Embryophyta</taxon>
        <taxon>Tracheophyta</taxon>
        <taxon>Spermatophyta</taxon>
        <taxon>Magnoliopsida</taxon>
        <taxon>Liliopsida</taxon>
        <taxon>Poales</taxon>
        <taxon>Poaceae</taxon>
        <taxon>BOP clade</taxon>
        <taxon>Oryzoideae</taxon>
        <taxon>Oryzeae</taxon>
        <taxon>Oryzinae</taxon>
        <taxon>Oryza</taxon>
    </lineage>
</organism>
<reference evidence="1" key="2">
    <citation type="submission" date="2015-03" db="UniProtKB">
        <authorList>
            <consortium name="EnsemblPlants"/>
        </authorList>
    </citation>
    <scope>IDENTIFICATION</scope>
</reference>
<dbReference type="Gramene" id="OBART10G04130.1">
    <property type="protein sequence ID" value="OBART10G04130.1"/>
    <property type="gene ID" value="OBART10G04130"/>
</dbReference>
<proteinExistence type="predicted"/>
<dbReference type="HOGENOM" id="CLU_1671963_0_0_1"/>
<keyword evidence="2" id="KW-1185">Reference proteome</keyword>
<dbReference type="Proteomes" id="UP000026960">
    <property type="component" value="Chromosome 10"/>
</dbReference>
<evidence type="ECO:0000313" key="2">
    <source>
        <dbReference type="Proteomes" id="UP000026960"/>
    </source>
</evidence>
<sequence>MAWSHITSLGFQLDNVLSGQRRDVVAALVATNFSEARLANQFCTICRKSFSSSCCTDHMGCHHPGIEDENNEHVIGIERHPCEWTLDLEGRLLIAIHRYNHGIIQGTMCPCSRIIALGFLYCSLECKVCMINFFLFKGHEQNESQISLLCFQGNHFWN</sequence>